<feature type="region of interest" description="Disordered" evidence="1">
    <location>
        <begin position="1"/>
        <end position="20"/>
    </location>
</feature>
<reference evidence="2" key="2">
    <citation type="journal article" date="2023" name="IMA Fungus">
        <title>Comparative genomic study of the Penicillium genus elucidates a diverse pangenome and 15 lateral gene transfer events.</title>
        <authorList>
            <person name="Petersen C."/>
            <person name="Sorensen T."/>
            <person name="Nielsen M.R."/>
            <person name="Sondergaard T.E."/>
            <person name="Sorensen J.L."/>
            <person name="Fitzpatrick D.A."/>
            <person name="Frisvad J.C."/>
            <person name="Nielsen K.L."/>
        </authorList>
    </citation>
    <scope>NUCLEOTIDE SEQUENCE</scope>
    <source>
        <strain evidence="2">IBT 26290</strain>
    </source>
</reference>
<proteinExistence type="predicted"/>
<dbReference type="RefSeq" id="XP_056538282.1">
    <property type="nucleotide sequence ID" value="XM_056692325.1"/>
</dbReference>
<gene>
    <name evidence="2" type="ORF">N7482_010201</name>
</gene>
<sequence>MASDDLQRLVKKGKRDLEDAEDRAWEEVSHAIVHWAQAAFCAVNSNRRHPDTPEAHSQMPTSI</sequence>
<evidence type="ECO:0000256" key="1">
    <source>
        <dbReference type="SAM" id="MobiDB-lite"/>
    </source>
</evidence>
<reference evidence="2" key="1">
    <citation type="submission" date="2022-11" db="EMBL/GenBank/DDBJ databases">
        <authorList>
            <person name="Petersen C."/>
        </authorList>
    </citation>
    <scope>NUCLEOTIDE SEQUENCE</scope>
    <source>
        <strain evidence="2">IBT 26290</strain>
    </source>
</reference>
<protein>
    <submittedName>
        <fullName evidence="2">Uncharacterized protein</fullName>
    </submittedName>
</protein>
<dbReference type="AlphaFoldDB" id="A0A9W9HL27"/>
<evidence type="ECO:0000313" key="3">
    <source>
        <dbReference type="Proteomes" id="UP001149163"/>
    </source>
</evidence>
<name>A0A9W9HL27_9EURO</name>
<dbReference type="Proteomes" id="UP001149163">
    <property type="component" value="Unassembled WGS sequence"/>
</dbReference>
<organism evidence="2 3">
    <name type="scientific">Penicillium canariense</name>
    <dbReference type="NCBI Taxonomy" id="189055"/>
    <lineage>
        <taxon>Eukaryota</taxon>
        <taxon>Fungi</taxon>
        <taxon>Dikarya</taxon>
        <taxon>Ascomycota</taxon>
        <taxon>Pezizomycotina</taxon>
        <taxon>Eurotiomycetes</taxon>
        <taxon>Eurotiomycetidae</taxon>
        <taxon>Eurotiales</taxon>
        <taxon>Aspergillaceae</taxon>
        <taxon>Penicillium</taxon>
    </lineage>
</organism>
<comment type="caution">
    <text evidence="2">The sequence shown here is derived from an EMBL/GenBank/DDBJ whole genome shotgun (WGS) entry which is preliminary data.</text>
</comment>
<dbReference type="GeneID" id="81431501"/>
<keyword evidence="3" id="KW-1185">Reference proteome</keyword>
<accession>A0A9W9HL27</accession>
<evidence type="ECO:0000313" key="2">
    <source>
        <dbReference type="EMBL" id="KAJ5150949.1"/>
    </source>
</evidence>
<dbReference type="EMBL" id="JAPQKN010000008">
    <property type="protein sequence ID" value="KAJ5150949.1"/>
    <property type="molecule type" value="Genomic_DNA"/>
</dbReference>